<proteinExistence type="predicted"/>
<comment type="subcellular location">
    <subcellularLocation>
        <location evidence="1">Nucleus</location>
        <location evidence="1">Nuclear pore complex</location>
    </subcellularLocation>
</comment>
<protein>
    <submittedName>
        <fullName evidence="9">Nucleoporin FG repeat</fullName>
    </submittedName>
</protein>
<feature type="region of interest" description="Disordered" evidence="8">
    <location>
        <begin position="1"/>
        <end position="217"/>
    </location>
</feature>
<dbReference type="PANTHER" id="PTHR13437:SF2">
    <property type="entry name" value="NUCLEOPORIN P58_P45"/>
    <property type="match status" value="1"/>
</dbReference>
<dbReference type="InterPro" id="IPR025574">
    <property type="entry name" value="Nucleoporin_FG_rpt"/>
</dbReference>
<dbReference type="AlphaFoldDB" id="A0A1W5DB96"/>
<dbReference type="PANTHER" id="PTHR13437">
    <property type="entry name" value="NUCLEOPORIN P58/P45 NUCLEOPORIN-LIKE PROTEIN 1"/>
    <property type="match status" value="1"/>
</dbReference>
<sequence length="479" mass="51407">MSGALFAPPKSQTIPGLSINTNSANAFSDSSTTSQPQQAGGLFGATQQSKPTTSLFGASTTTSQPQQSTSLFGTSTQNQGGGTFGSQTTNNQPQQGGGLLGGQSNQQQGGSLFGTQPSQQQQGGGLFGSSNAQPTQPQQNNSLFGSLGQNQTQNQQQQQGGSLFGGLGNQSKTSVFGNTSSQNQTQQRPSLFSQPSTSMGQAQQAPPQRSLFSSSIGFSQQQQSVPGVRIHLDQLRPTTRFNDLHEDVQKEIEIIDKFILQQMGFKDQNQSVMPKIESTSLYIPNDVGFVSQKMDAVNQALENDAQSIEYAKKLVSRDTMNARLSFRVVDNLKLPQQYHHSGLWNVPSISQSAGPRLPGEGGEEGDSEDLVSYFSTQADALSQTLQNYTKNVAEIEAHLTSSEHGTMQQMQQVMFTRGRDGGVRTAEDQVRELAGVLREFENGILGVAGKVGGAREQVQEFMLGDTRPGSSRSRIFGAY</sequence>
<evidence type="ECO:0000256" key="5">
    <source>
        <dbReference type="ARBA" id="ARBA00023010"/>
    </source>
</evidence>
<reference evidence="10" key="1">
    <citation type="submission" date="2017-03" db="EMBL/GenBank/DDBJ databases">
        <authorList>
            <person name="Sharma R."/>
            <person name="Thines M."/>
        </authorList>
    </citation>
    <scope>NUCLEOTIDE SEQUENCE [LARGE SCALE GENOMIC DNA]</scope>
</reference>
<evidence type="ECO:0000313" key="10">
    <source>
        <dbReference type="Proteomes" id="UP000192927"/>
    </source>
</evidence>
<dbReference type="Pfam" id="PF21121">
    <property type="entry name" value="Nup49_C"/>
    <property type="match status" value="1"/>
</dbReference>
<evidence type="ECO:0000256" key="8">
    <source>
        <dbReference type="SAM" id="MobiDB-lite"/>
    </source>
</evidence>
<dbReference type="GO" id="GO:0015031">
    <property type="term" value="P:protein transport"/>
    <property type="evidence" value="ECO:0007669"/>
    <property type="project" value="UniProtKB-KW"/>
</dbReference>
<keyword evidence="2" id="KW-0813">Transport</keyword>
<evidence type="ECO:0000256" key="6">
    <source>
        <dbReference type="ARBA" id="ARBA00023132"/>
    </source>
</evidence>
<keyword evidence="7" id="KW-0539">Nucleus</keyword>
<accession>A0A1W5DB96</accession>
<dbReference type="InterPro" id="IPR024882">
    <property type="entry name" value="NUP58/p45/49"/>
</dbReference>
<feature type="compositionally biased region" description="Polar residues" evidence="8">
    <location>
        <begin position="172"/>
        <end position="207"/>
    </location>
</feature>
<evidence type="ECO:0000256" key="3">
    <source>
        <dbReference type="ARBA" id="ARBA00022816"/>
    </source>
</evidence>
<dbReference type="GO" id="GO:0005643">
    <property type="term" value="C:nuclear pore"/>
    <property type="evidence" value="ECO:0007669"/>
    <property type="project" value="UniProtKB-SubCell"/>
</dbReference>
<feature type="compositionally biased region" description="Polar residues" evidence="8">
    <location>
        <begin position="131"/>
        <end position="144"/>
    </location>
</feature>
<dbReference type="Proteomes" id="UP000192927">
    <property type="component" value="Unassembled WGS sequence"/>
</dbReference>
<evidence type="ECO:0000256" key="7">
    <source>
        <dbReference type="ARBA" id="ARBA00023242"/>
    </source>
</evidence>
<evidence type="ECO:0000256" key="1">
    <source>
        <dbReference type="ARBA" id="ARBA00004567"/>
    </source>
</evidence>
<feature type="compositionally biased region" description="Low complexity" evidence="8">
    <location>
        <begin position="145"/>
        <end position="161"/>
    </location>
</feature>
<keyword evidence="4" id="KW-0653">Protein transport</keyword>
<feature type="compositionally biased region" description="Low complexity" evidence="8">
    <location>
        <begin position="59"/>
        <end position="70"/>
    </location>
</feature>
<keyword evidence="5" id="KW-0811">Translocation</keyword>
<feature type="compositionally biased region" description="Low complexity" evidence="8">
    <location>
        <begin position="85"/>
        <end position="94"/>
    </location>
</feature>
<keyword evidence="6" id="KW-0906">Nuclear pore complex</keyword>
<name>A0A1W5DB96_9LECA</name>
<dbReference type="EMBL" id="FWEW01003658">
    <property type="protein sequence ID" value="SLM40212.1"/>
    <property type="molecule type" value="Genomic_DNA"/>
</dbReference>
<evidence type="ECO:0000256" key="2">
    <source>
        <dbReference type="ARBA" id="ARBA00022448"/>
    </source>
</evidence>
<feature type="compositionally biased region" description="Polar residues" evidence="8">
    <location>
        <begin position="10"/>
        <end position="38"/>
    </location>
</feature>
<dbReference type="GO" id="GO:0051028">
    <property type="term" value="P:mRNA transport"/>
    <property type="evidence" value="ECO:0007669"/>
    <property type="project" value="UniProtKB-KW"/>
</dbReference>
<evidence type="ECO:0000313" key="9">
    <source>
        <dbReference type="EMBL" id="SLM40212.1"/>
    </source>
</evidence>
<keyword evidence="10" id="KW-1185">Reference proteome</keyword>
<keyword evidence="3" id="KW-0509">mRNA transport</keyword>
<evidence type="ECO:0000256" key="4">
    <source>
        <dbReference type="ARBA" id="ARBA00022927"/>
    </source>
</evidence>
<feature type="compositionally biased region" description="Low complexity" evidence="8">
    <location>
        <begin position="208"/>
        <end position="217"/>
    </location>
</feature>
<feature type="compositionally biased region" description="Polar residues" evidence="8">
    <location>
        <begin position="45"/>
        <end position="58"/>
    </location>
</feature>
<dbReference type="GO" id="GO:0008139">
    <property type="term" value="F:nuclear localization sequence binding"/>
    <property type="evidence" value="ECO:0007669"/>
    <property type="project" value="InterPro"/>
</dbReference>
<organism evidence="9 10">
    <name type="scientific">Lasallia pustulata</name>
    <dbReference type="NCBI Taxonomy" id="136370"/>
    <lineage>
        <taxon>Eukaryota</taxon>
        <taxon>Fungi</taxon>
        <taxon>Dikarya</taxon>
        <taxon>Ascomycota</taxon>
        <taxon>Pezizomycotina</taxon>
        <taxon>Lecanoromycetes</taxon>
        <taxon>OSLEUM clade</taxon>
        <taxon>Umbilicariomycetidae</taxon>
        <taxon>Umbilicariales</taxon>
        <taxon>Umbilicariaceae</taxon>
        <taxon>Lasallia</taxon>
    </lineage>
</organism>
<feature type="compositionally biased region" description="Low complexity" evidence="8">
    <location>
        <begin position="102"/>
        <end position="121"/>
    </location>
</feature>
<dbReference type="GO" id="GO:0017056">
    <property type="term" value="F:structural constituent of nuclear pore"/>
    <property type="evidence" value="ECO:0007669"/>
    <property type="project" value="InterPro"/>
</dbReference>
<dbReference type="Pfam" id="PF13634">
    <property type="entry name" value="Nucleoporin_FG"/>
    <property type="match status" value="1"/>
</dbReference>